<feature type="region of interest" description="Disordered" evidence="1">
    <location>
        <begin position="86"/>
        <end position="115"/>
    </location>
</feature>
<evidence type="ECO:0000313" key="2">
    <source>
        <dbReference type="EMBL" id="GMK54549.1"/>
    </source>
</evidence>
<organism evidence="2 3">
    <name type="scientific">Cutaneotrichosporon spelunceum</name>
    <dbReference type="NCBI Taxonomy" id="1672016"/>
    <lineage>
        <taxon>Eukaryota</taxon>
        <taxon>Fungi</taxon>
        <taxon>Dikarya</taxon>
        <taxon>Basidiomycota</taxon>
        <taxon>Agaricomycotina</taxon>
        <taxon>Tremellomycetes</taxon>
        <taxon>Trichosporonales</taxon>
        <taxon>Trichosporonaceae</taxon>
        <taxon>Cutaneotrichosporon</taxon>
    </lineage>
</organism>
<evidence type="ECO:0000313" key="3">
    <source>
        <dbReference type="Proteomes" id="UP001222932"/>
    </source>
</evidence>
<dbReference type="Proteomes" id="UP001222932">
    <property type="component" value="Unassembled WGS sequence"/>
</dbReference>
<protein>
    <submittedName>
        <fullName evidence="2">Uncharacterized protein</fullName>
    </submittedName>
</protein>
<proteinExistence type="predicted"/>
<comment type="caution">
    <text evidence="2">The sequence shown here is derived from an EMBL/GenBank/DDBJ whole genome shotgun (WGS) entry which is preliminary data.</text>
</comment>
<accession>A0AAD3YAB5</accession>
<dbReference type="AlphaFoldDB" id="A0AAD3YAB5"/>
<keyword evidence="3" id="KW-1185">Reference proteome</keyword>
<reference evidence="2" key="2">
    <citation type="submission" date="2023-06" db="EMBL/GenBank/DDBJ databases">
        <authorList>
            <person name="Kobayashi Y."/>
            <person name="Kayamori A."/>
            <person name="Aoki K."/>
            <person name="Shiwa Y."/>
            <person name="Fujita N."/>
            <person name="Sugita T."/>
            <person name="Iwasaki W."/>
            <person name="Tanaka N."/>
            <person name="Takashima M."/>
        </authorList>
    </citation>
    <scope>NUCLEOTIDE SEQUENCE</scope>
    <source>
        <strain evidence="2">HIS016</strain>
    </source>
</reference>
<gene>
    <name evidence="2" type="ORF">CspeluHIS016_0111350</name>
</gene>
<name>A0AAD3YAB5_9TREE</name>
<sequence>MAQMTFFSTPSPAPEPATPAPEPKARRFSLQLHNPLPPYYGRRKRPIPENKAEPDAVTKSSQLKAQGELLKAKQVKVGPAVAPAVAHAAQPSPARPAGLQPMPRLQRPLPRTPVDDRCRCSVCQRAEGEYTLLRRSSHAAALIESDRLSRLSLTSVESVLTE</sequence>
<evidence type="ECO:0000256" key="1">
    <source>
        <dbReference type="SAM" id="MobiDB-lite"/>
    </source>
</evidence>
<feature type="compositionally biased region" description="Basic and acidic residues" evidence="1">
    <location>
        <begin position="46"/>
        <end position="56"/>
    </location>
</feature>
<feature type="compositionally biased region" description="Low complexity" evidence="1">
    <location>
        <begin position="99"/>
        <end position="109"/>
    </location>
</feature>
<dbReference type="EMBL" id="BTCM01000001">
    <property type="protein sequence ID" value="GMK54549.1"/>
    <property type="molecule type" value="Genomic_DNA"/>
</dbReference>
<feature type="compositionally biased region" description="Low complexity" evidence="1">
    <location>
        <begin position="1"/>
        <end position="10"/>
    </location>
</feature>
<feature type="region of interest" description="Disordered" evidence="1">
    <location>
        <begin position="1"/>
        <end position="65"/>
    </location>
</feature>
<feature type="compositionally biased region" description="Pro residues" evidence="1">
    <location>
        <begin position="11"/>
        <end position="22"/>
    </location>
</feature>
<reference evidence="2" key="1">
    <citation type="journal article" date="2023" name="BMC Genomics">
        <title>Chromosome-level genome assemblies of Cutaneotrichosporon spp. (Trichosporonales, Basidiomycota) reveal imbalanced evolution between nucleotide sequences and chromosome synteny.</title>
        <authorList>
            <person name="Kobayashi Y."/>
            <person name="Kayamori A."/>
            <person name="Aoki K."/>
            <person name="Shiwa Y."/>
            <person name="Matsutani M."/>
            <person name="Fujita N."/>
            <person name="Sugita T."/>
            <person name="Iwasaki W."/>
            <person name="Tanaka N."/>
            <person name="Takashima M."/>
        </authorList>
    </citation>
    <scope>NUCLEOTIDE SEQUENCE</scope>
    <source>
        <strain evidence="2">HIS016</strain>
    </source>
</reference>